<name>A0ABS7MZZ8_9BACT</name>
<feature type="domain" description="DUF4397" evidence="1">
    <location>
        <begin position="68"/>
        <end position="182"/>
    </location>
</feature>
<evidence type="ECO:0000313" key="2">
    <source>
        <dbReference type="EMBL" id="MBY5949629.1"/>
    </source>
</evidence>
<dbReference type="RefSeq" id="WP_222582825.1">
    <property type="nucleotide sequence ID" value="NZ_JAHVHP010000001.1"/>
</dbReference>
<keyword evidence="3" id="KW-1185">Reference proteome</keyword>
<gene>
    <name evidence="2" type="ORF">KUV23_01530</name>
</gene>
<dbReference type="Pfam" id="PF14344">
    <property type="entry name" value="DUF4397"/>
    <property type="match status" value="1"/>
</dbReference>
<reference evidence="2 3" key="1">
    <citation type="submission" date="2021-06" db="EMBL/GenBank/DDBJ databases">
        <title>44 bacteria genomes isolated from Dapeng, Shenzhen.</title>
        <authorList>
            <person name="Zheng W."/>
            <person name="Yu S."/>
            <person name="Huang Y."/>
        </authorList>
    </citation>
    <scope>NUCLEOTIDE SEQUENCE [LARGE SCALE GENOMIC DNA]</scope>
    <source>
        <strain evidence="2 3">DP5N14-6</strain>
    </source>
</reference>
<dbReference type="EMBL" id="JAHVHP010000001">
    <property type="protein sequence ID" value="MBY5949629.1"/>
    <property type="molecule type" value="Genomic_DNA"/>
</dbReference>
<proteinExistence type="predicted"/>
<accession>A0ABS7MZZ8</accession>
<dbReference type="InterPro" id="IPR025510">
    <property type="entry name" value="DUF4397"/>
</dbReference>
<dbReference type="Proteomes" id="UP000766609">
    <property type="component" value="Unassembled WGS sequence"/>
</dbReference>
<sequence length="266" mass="29512">MIKIKPWLKRITAFLRLGEKPITSTIMIKNPVSIFKSIALKSLAFGGLALLATSCLDDIDIPDPTPAAYVSIYQGSATAPDLNIFADNNQVTQQPLGFSEFIAYSPFFIGERLMRYTSASSTSSLLEQNVTLEVDKVYSIFLSSKDDQLESTLVEDVWEDPVADLAQLRFAHLSSELGEIYVEFSGLTTPITPNVKFQDITDFAKLEPGIYDIDVKSVENGESLLQIDGVEIRDRFVYTLILKGNEGATETSKELDLQLITNYFGI</sequence>
<comment type="caution">
    <text evidence="2">The sequence shown here is derived from an EMBL/GenBank/DDBJ whole genome shotgun (WGS) entry which is preliminary data.</text>
</comment>
<evidence type="ECO:0000259" key="1">
    <source>
        <dbReference type="Pfam" id="PF14344"/>
    </source>
</evidence>
<organism evidence="2 3">
    <name type="scientific">Algoriphagus marincola</name>
    <dbReference type="NCBI Taxonomy" id="264027"/>
    <lineage>
        <taxon>Bacteria</taxon>
        <taxon>Pseudomonadati</taxon>
        <taxon>Bacteroidota</taxon>
        <taxon>Cytophagia</taxon>
        <taxon>Cytophagales</taxon>
        <taxon>Cyclobacteriaceae</taxon>
        <taxon>Algoriphagus</taxon>
    </lineage>
</organism>
<evidence type="ECO:0000313" key="3">
    <source>
        <dbReference type="Proteomes" id="UP000766609"/>
    </source>
</evidence>
<protein>
    <submittedName>
        <fullName evidence="2">DUF4397 domain-containing protein</fullName>
    </submittedName>
</protein>